<keyword evidence="3" id="KW-1185">Reference proteome</keyword>
<gene>
    <name evidence="2" type="ORF">HaLaN_20661</name>
</gene>
<feature type="compositionally biased region" description="Polar residues" evidence="1">
    <location>
        <begin position="1"/>
        <end position="10"/>
    </location>
</feature>
<feature type="compositionally biased region" description="Low complexity" evidence="1">
    <location>
        <begin position="11"/>
        <end position="27"/>
    </location>
</feature>
<proteinExistence type="predicted"/>
<sequence length="163" mass="18127">MDGLSETLNESSSWTAKAASSSSHHTSSQPCKLALTLEQQWAQSSREYIRLLTEVLKKLAIRGGLASLLAHPQLQQLDLTGTTITQPKQPEPGAITLVNLLHASKLKQLSLSTNMAEGENKPFLPNLQPLSQHLTQLCLTLPGPWCWESFDSMPMTWIWWPLQ</sequence>
<organism evidence="2 3">
    <name type="scientific">Haematococcus lacustris</name>
    <name type="common">Green alga</name>
    <name type="synonym">Haematococcus pluvialis</name>
    <dbReference type="NCBI Taxonomy" id="44745"/>
    <lineage>
        <taxon>Eukaryota</taxon>
        <taxon>Viridiplantae</taxon>
        <taxon>Chlorophyta</taxon>
        <taxon>core chlorophytes</taxon>
        <taxon>Chlorophyceae</taxon>
        <taxon>CS clade</taxon>
        <taxon>Chlamydomonadales</taxon>
        <taxon>Haematococcaceae</taxon>
        <taxon>Haematococcus</taxon>
    </lineage>
</organism>
<evidence type="ECO:0000256" key="1">
    <source>
        <dbReference type="SAM" id="MobiDB-lite"/>
    </source>
</evidence>
<accession>A0A6A0A1U6</accession>
<dbReference type="Proteomes" id="UP000485058">
    <property type="component" value="Unassembled WGS sequence"/>
</dbReference>
<evidence type="ECO:0000313" key="2">
    <source>
        <dbReference type="EMBL" id="GFH23102.1"/>
    </source>
</evidence>
<evidence type="ECO:0000313" key="3">
    <source>
        <dbReference type="Proteomes" id="UP000485058"/>
    </source>
</evidence>
<dbReference type="EMBL" id="BLLF01002193">
    <property type="protein sequence ID" value="GFH23102.1"/>
    <property type="molecule type" value="Genomic_DNA"/>
</dbReference>
<comment type="caution">
    <text evidence="2">The sequence shown here is derived from an EMBL/GenBank/DDBJ whole genome shotgun (WGS) entry which is preliminary data.</text>
</comment>
<dbReference type="AlphaFoldDB" id="A0A6A0A1U6"/>
<feature type="region of interest" description="Disordered" evidence="1">
    <location>
        <begin position="1"/>
        <end position="27"/>
    </location>
</feature>
<name>A0A6A0A1U6_HAELA</name>
<reference evidence="2 3" key="1">
    <citation type="submission" date="2020-02" db="EMBL/GenBank/DDBJ databases">
        <title>Draft genome sequence of Haematococcus lacustris strain NIES-144.</title>
        <authorList>
            <person name="Morimoto D."/>
            <person name="Nakagawa S."/>
            <person name="Yoshida T."/>
            <person name="Sawayama S."/>
        </authorList>
    </citation>
    <scope>NUCLEOTIDE SEQUENCE [LARGE SCALE GENOMIC DNA]</scope>
    <source>
        <strain evidence="2 3">NIES-144</strain>
    </source>
</reference>
<protein>
    <submittedName>
        <fullName evidence="2">Uncharacterized protein</fullName>
    </submittedName>
</protein>